<dbReference type="EMBL" id="CAUEEQ010018833">
    <property type="protein sequence ID" value="CAJ0941237.1"/>
    <property type="molecule type" value="Genomic_DNA"/>
</dbReference>
<evidence type="ECO:0000256" key="8">
    <source>
        <dbReference type="PROSITE-ProRule" id="PRU00047"/>
    </source>
</evidence>
<dbReference type="CDD" id="cd00303">
    <property type="entry name" value="retropepsin_like"/>
    <property type="match status" value="1"/>
</dbReference>
<keyword evidence="9" id="KW-0472">Membrane</keyword>
<keyword evidence="2" id="KW-0808">Transferase</keyword>
<keyword evidence="8" id="KW-0863">Zinc-finger</keyword>
<dbReference type="PROSITE" id="PS50878">
    <property type="entry name" value="RT_POL"/>
    <property type="match status" value="1"/>
</dbReference>
<dbReference type="SUPFAM" id="SSF56672">
    <property type="entry name" value="DNA/RNA polymerases"/>
    <property type="match status" value="1"/>
</dbReference>
<dbReference type="InterPro" id="IPR043128">
    <property type="entry name" value="Rev_trsase/Diguanyl_cyclase"/>
</dbReference>
<feature type="domain" description="Reverse transcriptase" evidence="11">
    <location>
        <begin position="442"/>
        <end position="621"/>
    </location>
</feature>
<feature type="domain" description="CCHC-type" evidence="10">
    <location>
        <begin position="210"/>
        <end position="225"/>
    </location>
</feature>
<keyword evidence="4" id="KW-0540">Nuclease</keyword>
<evidence type="ECO:0000256" key="7">
    <source>
        <dbReference type="ARBA" id="ARBA00022918"/>
    </source>
</evidence>
<comment type="caution">
    <text evidence="12">The sequence shown here is derived from an EMBL/GenBank/DDBJ whole genome shotgun (WGS) entry which is preliminary data.</text>
</comment>
<keyword evidence="6" id="KW-0378">Hydrolase</keyword>
<dbReference type="InterPro" id="IPR050951">
    <property type="entry name" value="Retrovirus_Pol_polyprotein"/>
</dbReference>
<sequence length="1203" mass="136982">MASVRSFVHSTPIVTSCEMRWNMYYKRSSLIVVHYEDAFHYWYKFIERGSSLPDLSITINDIMLSPVRDPALSSVDAFFLALRLLYDEPNSVDQAEKNLLALCQGQDDIEVYCQKFRKWSVLTQWNESALAALFRKGLSEAIKDVMVGFPMPAGLNESLSLAIQIGRRLRERKSVHHLVVLPEVKPEPMQCDRTMTRVERQEYRRLNGLCFYCGDSTHAISDCPKRTKRSARSAVIGTVQSKFLLSITLICSLSSFSVMAFVDSGAALNLMDLDYAKRCGFFLEPLRCPIPLRGIDATPLAKNKPQYWAQLTMCMAPAHQEVIRFLVLHNLHDVVVLGLPWLQTHNPVLDWNSMSVSSWGCQGVHGDVPFLSISSSTPSEVPEFLSDYQDVFEEPKSDALPPHRDCDCAINLIPGSKFPKGRLFNLSVPEHAAMRSYVKESLEKEHIRPSSSPLGAGFFFVAKKDGSLRPCIDYRLLNKITVKFQYPLPLLSDLFARIKGASWFTKIDLRGAYNLVRIRQGDEWKTAFNTPEGHFEYLVMPFGLANAPSVFQSFMHDIFREYLDKFLIVYLDDILIFSDDWESHVKQVRMVFQVLRANSLFVKGSKCLFGVQKVSFLGFIFTPSTIEMDPVKVQAIQDWIQPTSLKSLQKFLGFANFYRRFICNFSSIAKPLTDLTKKGADLVNWSSAAVEAFQELKRRFCSAPVLCQPDVSLPFQVEVDASEIGAGAVLSQRGSDCSVMKPCAFFSRKFSPAEHNYDVGNRELLAMKWAFEEWRHWLEGAKHRVVVLTDHKNLTYLESAKRLNPRQARWSLFFARFDFVISYLPGSKNVKADALSRSFVPDSPGLSEPAGILKEGVIVSAISPDLRRVLQKFQANKPDRCPAEKLFVPDRWTNKLISELHCSVLAGHPGIFGIRDLSFVLLEALRRKGCTAVPLVRHEIDITFFSFFHFPGAMVIPVLSFWMYNAVLMVVDLTGKPNFIARYKIQLGKNDPVDPAKLKHAIKVVFLNQILLSLPMVLLMYPFMKWRGNPCGTELPTFHWVLVELSIFVLVEEILFYYSHRLFHHPSIYKRVHKQHHEWTAPVGVVAMYAHPLEHIFSNMLPPMAGPMMMGSHVATIMLWFCLALISTTISHCGYHLPFLPSPEFHDFHHLKFNQCFGVLGVFDRLHGTDLIFKQTKAYDRHILLLNLTPLTQSIPDLPKKSE</sequence>
<dbReference type="PROSITE" id="PS51257">
    <property type="entry name" value="PROKAR_LIPOPROTEIN"/>
    <property type="match status" value="1"/>
</dbReference>
<evidence type="ECO:0000256" key="5">
    <source>
        <dbReference type="ARBA" id="ARBA00022759"/>
    </source>
</evidence>
<dbReference type="PANTHER" id="PTHR37984">
    <property type="entry name" value="PROTEIN CBG26694"/>
    <property type="match status" value="1"/>
</dbReference>
<dbReference type="Gene3D" id="3.30.70.270">
    <property type="match status" value="2"/>
</dbReference>
<dbReference type="CDD" id="cd01647">
    <property type="entry name" value="RT_LTR"/>
    <property type="match status" value="1"/>
</dbReference>
<dbReference type="CDD" id="cd09274">
    <property type="entry name" value="RNase_HI_RT_Ty3"/>
    <property type="match status" value="1"/>
</dbReference>
<dbReference type="Gene3D" id="2.40.70.10">
    <property type="entry name" value="Acid Proteases"/>
    <property type="match status" value="1"/>
</dbReference>
<keyword evidence="3" id="KW-0548">Nucleotidyltransferase</keyword>
<protein>
    <recommendedName>
        <fullName evidence="14">Reverse transcriptase</fullName>
    </recommendedName>
</protein>
<keyword evidence="5" id="KW-0255">Endonuclease</keyword>
<keyword evidence="9" id="KW-1133">Transmembrane helix</keyword>
<keyword evidence="13" id="KW-1185">Reference proteome</keyword>
<keyword evidence="7" id="KW-0695">RNA-directed DNA polymerase</keyword>
<evidence type="ECO:0000313" key="13">
    <source>
        <dbReference type="Proteomes" id="UP001176940"/>
    </source>
</evidence>
<dbReference type="InterPro" id="IPR000477">
    <property type="entry name" value="RT_dom"/>
</dbReference>
<dbReference type="Gene3D" id="3.10.10.10">
    <property type="entry name" value="HIV Type 1 Reverse Transcriptase, subunit A, domain 1"/>
    <property type="match status" value="1"/>
</dbReference>
<dbReference type="SUPFAM" id="SSF50630">
    <property type="entry name" value="Acid proteases"/>
    <property type="match status" value="1"/>
</dbReference>
<feature type="transmembrane region" description="Helical" evidence="9">
    <location>
        <begin position="1004"/>
        <end position="1023"/>
    </location>
</feature>
<evidence type="ECO:0000256" key="3">
    <source>
        <dbReference type="ARBA" id="ARBA00022695"/>
    </source>
</evidence>
<dbReference type="InterPro" id="IPR001878">
    <property type="entry name" value="Znf_CCHC"/>
</dbReference>
<dbReference type="InterPro" id="IPR006694">
    <property type="entry name" value="Fatty_acid_hydroxylase"/>
</dbReference>
<evidence type="ECO:0008006" key="14">
    <source>
        <dbReference type="Google" id="ProtNLM"/>
    </source>
</evidence>
<keyword evidence="8" id="KW-0479">Metal-binding</keyword>
<keyword evidence="8" id="KW-0862">Zinc</keyword>
<organism evidence="12 13">
    <name type="scientific">Ranitomeya imitator</name>
    <name type="common">mimic poison frog</name>
    <dbReference type="NCBI Taxonomy" id="111125"/>
    <lineage>
        <taxon>Eukaryota</taxon>
        <taxon>Metazoa</taxon>
        <taxon>Chordata</taxon>
        <taxon>Craniata</taxon>
        <taxon>Vertebrata</taxon>
        <taxon>Euteleostomi</taxon>
        <taxon>Amphibia</taxon>
        <taxon>Batrachia</taxon>
        <taxon>Anura</taxon>
        <taxon>Neobatrachia</taxon>
        <taxon>Hyloidea</taxon>
        <taxon>Dendrobatidae</taxon>
        <taxon>Dendrobatinae</taxon>
        <taxon>Ranitomeya</taxon>
    </lineage>
</organism>
<name>A0ABN9LJS8_9NEOB</name>
<dbReference type="Pfam" id="PF17917">
    <property type="entry name" value="RT_RNaseH"/>
    <property type="match status" value="1"/>
</dbReference>
<comment type="similarity">
    <text evidence="1">Belongs to the beta type-B retroviral polymerase family. HERV class-II K(HML-2) pol subfamily.</text>
</comment>
<gene>
    <name evidence="12" type="ORF">RIMI_LOCUS9184260</name>
</gene>
<keyword evidence="9" id="KW-0812">Transmembrane</keyword>
<accession>A0ABN9LJS8</accession>
<evidence type="ECO:0000256" key="2">
    <source>
        <dbReference type="ARBA" id="ARBA00022679"/>
    </source>
</evidence>
<proteinExistence type="inferred from homology"/>
<feature type="transmembrane region" description="Helical" evidence="9">
    <location>
        <begin position="944"/>
        <end position="964"/>
    </location>
</feature>
<dbReference type="InterPro" id="IPR021109">
    <property type="entry name" value="Peptidase_aspartic_dom_sf"/>
</dbReference>
<reference evidence="12" key="1">
    <citation type="submission" date="2023-07" db="EMBL/GenBank/DDBJ databases">
        <authorList>
            <person name="Stuckert A."/>
        </authorList>
    </citation>
    <scope>NUCLEOTIDE SEQUENCE</scope>
</reference>
<evidence type="ECO:0000256" key="1">
    <source>
        <dbReference type="ARBA" id="ARBA00010879"/>
    </source>
</evidence>
<dbReference type="PROSITE" id="PS50158">
    <property type="entry name" value="ZF_CCHC"/>
    <property type="match status" value="1"/>
</dbReference>
<evidence type="ECO:0000256" key="4">
    <source>
        <dbReference type="ARBA" id="ARBA00022722"/>
    </source>
</evidence>
<dbReference type="InterPro" id="IPR043502">
    <property type="entry name" value="DNA/RNA_pol_sf"/>
</dbReference>
<evidence type="ECO:0000256" key="9">
    <source>
        <dbReference type="SAM" id="Phobius"/>
    </source>
</evidence>
<evidence type="ECO:0000259" key="11">
    <source>
        <dbReference type="PROSITE" id="PS50878"/>
    </source>
</evidence>
<evidence type="ECO:0000313" key="12">
    <source>
        <dbReference type="EMBL" id="CAJ0941237.1"/>
    </source>
</evidence>
<dbReference type="PANTHER" id="PTHR37984:SF5">
    <property type="entry name" value="PROTEIN NYNRIN-LIKE"/>
    <property type="match status" value="1"/>
</dbReference>
<dbReference type="Proteomes" id="UP001176940">
    <property type="component" value="Unassembled WGS sequence"/>
</dbReference>
<dbReference type="Pfam" id="PF00078">
    <property type="entry name" value="RVT_1"/>
    <property type="match status" value="1"/>
</dbReference>
<feature type="transmembrane region" description="Helical" evidence="9">
    <location>
        <begin position="1038"/>
        <end position="1058"/>
    </location>
</feature>
<dbReference type="InterPro" id="IPR041373">
    <property type="entry name" value="RT_RNaseH"/>
</dbReference>
<dbReference type="Pfam" id="PF04116">
    <property type="entry name" value="FA_hydroxylase"/>
    <property type="match status" value="1"/>
</dbReference>
<evidence type="ECO:0000256" key="6">
    <source>
        <dbReference type="ARBA" id="ARBA00022801"/>
    </source>
</evidence>
<feature type="transmembrane region" description="Helical" evidence="9">
    <location>
        <begin position="1117"/>
        <end position="1137"/>
    </location>
</feature>
<evidence type="ECO:0000259" key="10">
    <source>
        <dbReference type="PROSITE" id="PS50158"/>
    </source>
</evidence>